<feature type="chain" id="PRO_5046014573" evidence="1">
    <location>
        <begin position="23"/>
        <end position="211"/>
    </location>
</feature>
<feature type="signal peptide" evidence="1">
    <location>
        <begin position="1"/>
        <end position="22"/>
    </location>
</feature>
<keyword evidence="1" id="KW-0732">Signal</keyword>
<proteinExistence type="predicted"/>
<accession>A0ABY4KAA2</accession>
<sequence>MKNYIKKLVFFLSVMLMISCSDDDSSSFETFNITEYIIGGKLVNNRVCIMIFSSNGLVRIINVDEEMQLSYTIDGNSVILEDYGSFEVENDEIIFDDLNDINFENAVLLKKPEENQLKGKTFSGMLSNIGFQFEHFVRFSNNGNLYGANETFETATPNDNYDLIGNVSGKFQDDQFSDVFYFNNNQLVYERKVSFQGLQPIYFSSQGLDIQ</sequence>
<protein>
    <submittedName>
        <fullName evidence="2">Uncharacterized protein</fullName>
    </submittedName>
</protein>
<organism evidence="2 3">
    <name type="scientific">Flavobacterium azooxidireducens</name>
    <dbReference type="NCBI Taxonomy" id="1871076"/>
    <lineage>
        <taxon>Bacteria</taxon>
        <taxon>Pseudomonadati</taxon>
        <taxon>Bacteroidota</taxon>
        <taxon>Flavobacteriia</taxon>
        <taxon>Flavobacteriales</taxon>
        <taxon>Flavobacteriaceae</taxon>
        <taxon>Flavobacterium</taxon>
    </lineage>
</organism>
<reference evidence="2" key="1">
    <citation type="submission" date="2022-04" db="EMBL/GenBank/DDBJ databases">
        <title>Consumption of N2O by Flavobacterium azooxidireducens sp. nov. isolated from Decomposing Leaf Litter of Phragmites australis (Cav.).</title>
        <authorList>
            <person name="Behrendt U."/>
            <person name="Spanner T."/>
            <person name="Augustin J."/>
            <person name="Horn M.A."/>
            <person name="Kolb S."/>
            <person name="Ulrich A."/>
        </authorList>
    </citation>
    <scope>NUCLEOTIDE SEQUENCE</scope>
    <source>
        <strain evidence="2">IGB 4-14</strain>
    </source>
</reference>
<evidence type="ECO:0000256" key="1">
    <source>
        <dbReference type="SAM" id="SignalP"/>
    </source>
</evidence>
<dbReference type="PROSITE" id="PS51257">
    <property type="entry name" value="PROKAR_LIPOPROTEIN"/>
    <property type="match status" value="1"/>
</dbReference>
<name>A0ABY4KAA2_9FLAO</name>
<evidence type="ECO:0000313" key="2">
    <source>
        <dbReference type="EMBL" id="UPQ77716.1"/>
    </source>
</evidence>
<evidence type="ECO:0000313" key="3">
    <source>
        <dbReference type="Proteomes" id="UP000830583"/>
    </source>
</evidence>
<gene>
    <name evidence="2" type="ORF">M0M57_08720</name>
</gene>
<dbReference type="RefSeq" id="WP_248432630.1">
    <property type="nucleotide sequence ID" value="NZ_CP096205.1"/>
</dbReference>
<dbReference type="EMBL" id="CP096205">
    <property type="protein sequence ID" value="UPQ77716.1"/>
    <property type="molecule type" value="Genomic_DNA"/>
</dbReference>
<keyword evidence="3" id="KW-1185">Reference proteome</keyword>
<dbReference type="Proteomes" id="UP000830583">
    <property type="component" value="Chromosome"/>
</dbReference>